<dbReference type="FunFam" id="3.40.50.300:FF:001373">
    <property type="entry name" value="Helicase with zinc finger domain 2"/>
    <property type="match status" value="1"/>
</dbReference>
<dbReference type="Pfam" id="PF13087">
    <property type="entry name" value="AAA_12"/>
    <property type="match status" value="2"/>
</dbReference>
<dbReference type="GO" id="GO:0016787">
    <property type="term" value="F:hydrolase activity"/>
    <property type="evidence" value="ECO:0007669"/>
    <property type="project" value="UniProtKB-KW"/>
</dbReference>
<dbReference type="InterPro" id="IPR027417">
    <property type="entry name" value="P-loop_NTPase"/>
</dbReference>
<keyword evidence="4" id="KW-0347">Helicase</keyword>
<accession>A0ABD1JUN4</accession>
<dbReference type="InterPro" id="IPR050534">
    <property type="entry name" value="Coronavir_polyprotein_1ab"/>
</dbReference>
<evidence type="ECO:0000256" key="5">
    <source>
        <dbReference type="ARBA" id="ARBA00022840"/>
    </source>
</evidence>
<dbReference type="InterPro" id="IPR047187">
    <property type="entry name" value="SF1_C_Upf1"/>
</dbReference>
<dbReference type="SUPFAM" id="SSF50249">
    <property type="entry name" value="Nucleic acid-binding proteins"/>
    <property type="match status" value="1"/>
</dbReference>
<evidence type="ECO:0000259" key="7">
    <source>
        <dbReference type="SMART" id="SM00382"/>
    </source>
</evidence>
<feature type="domain" description="AAA+ ATPase" evidence="7">
    <location>
        <begin position="2206"/>
        <end position="2447"/>
    </location>
</feature>
<evidence type="ECO:0000256" key="4">
    <source>
        <dbReference type="ARBA" id="ARBA00022806"/>
    </source>
</evidence>
<comment type="similarity">
    <text evidence="1">Belongs to the DNA2/NAM7 helicase family.</text>
</comment>
<keyword evidence="2" id="KW-0547">Nucleotide-binding</keyword>
<name>A0ABD1JUN4_9TELE</name>
<dbReference type="Proteomes" id="UP001591681">
    <property type="component" value="Unassembled WGS sequence"/>
</dbReference>
<keyword evidence="10" id="KW-1185">Reference proteome</keyword>
<protein>
    <recommendedName>
        <fullName evidence="11">Helicase with zinc finger domain 2</fullName>
    </recommendedName>
</protein>
<dbReference type="InterPro" id="IPR001900">
    <property type="entry name" value="RNase_II/R"/>
</dbReference>
<organism evidence="9 10">
    <name type="scientific">Coilia grayii</name>
    <name type="common">Gray's grenadier anchovy</name>
    <dbReference type="NCBI Taxonomy" id="363190"/>
    <lineage>
        <taxon>Eukaryota</taxon>
        <taxon>Metazoa</taxon>
        <taxon>Chordata</taxon>
        <taxon>Craniata</taxon>
        <taxon>Vertebrata</taxon>
        <taxon>Euteleostomi</taxon>
        <taxon>Actinopterygii</taxon>
        <taxon>Neopterygii</taxon>
        <taxon>Teleostei</taxon>
        <taxon>Clupei</taxon>
        <taxon>Clupeiformes</taxon>
        <taxon>Clupeoidei</taxon>
        <taxon>Engraulidae</taxon>
        <taxon>Coilinae</taxon>
        <taxon>Coilia</taxon>
    </lineage>
</organism>
<dbReference type="Pfam" id="PF00773">
    <property type="entry name" value="RNB"/>
    <property type="match status" value="1"/>
</dbReference>
<dbReference type="Gene3D" id="3.40.50.300">
    <property type="entry name" value="P-loop containing nucleotide triphosphate hydrolases"/>
    <property type="match status" value="4"/>
</dbReference>
<evidence type="ECO:0000313" key="10">
    <source>
        <dbReference type="Proteomes" id="UP001591681"/>
    </source>
</evidence>
<evidence type="ECO:0000256" key="1">
    <source>
        <dbReference type="ARBA" id="ARBA00007913"/>
    </source>
</evidence>
<proteinExistence type="inferred from homology"/>
<reference evidence="9 10" key="1">
    <citation type="submission" date="2024-09" db="EMBL/GenBank/DDBJ databases">
        <title>A chromosome-level genome assembly of Gray's grenadier anchovy, Coilia grayii.</title>
        <authorList>
            <person name="Fu Z."/>
        </authorList>
    </citation>
    <scope>NUCLEOTIDE SEQUENCE [LARGE SCALE GENOMIC DNA]</scope>
    <source>
        <strain evidence="9">G4</strain>
        <tissue evidence="9">Muscle</tissue>
    </source>
</reference>
<keyword evidence="3" id="KW-0378">Hydrolase</keyword>
<feature type="region of interest" description="Disordered" evidence="6">
    <location>
        <begin position="1159"/>
        <end position="1179"/>
    </location>
</feature>
<evidence type="ECO:0000256" key="3">
    <source>
        <dbReference type="ARBA" id="ARBA00022801"/>
    </source>
</evidence>
<dbReference type="SMART" id="SM00955">
    <property type="entry name" value="RNB"/>
    <property type="match status" value="1"/>
</dbReference>
<gene>
    <name evidence="9" type="ORF">ACEWY4_012831</name>
</gene>
<dbReference type="GO" id="GO:0004386">
    <property type="term" value="F:helicase activity"/>
    <property type="evidence" value="ECO:0007669"/>
    <property type="project" value="UniProtKB-KW"/>
</dbReference>
<dbReference type="Pfam" id="PF13086">
    <property type="entry name" value="AAA_11"/>
    <property type="match status" value="3"/>
</dbReference>
<feature type="domain" description="RNB" evidence="8">
    <location>
        <begin position="1351"/>
        <end position="1733"/>
    </location>
</feature>
<dbReference type="SUPFAM" id="SSF52540">
    <property type="entry name" value="P-loop containing nucleoside triphosphate hydrolases"/>
    <property type="match status" value="2"/>
</dbReference>
<dbReference type="InterPro" id="IPR003593">
    <property type="entry name" value="AAA+_ATPase"/>
</dbReference>
<keyword evidence="5" id="KW-0067">ATP-binding</keyword>
<dbReference type="InterPro" id="IPR012340">
    <property type="entry name" value="NA-bd_OB-fold"/>
</dbReference>
<sequence length="2696" mass="308666">MAVNQCHSSMVDDVSKQAELWVGCSVCTIKENEVTYSVKTLKHKCQGDLLFAKFKSKGTCWRPISDRPKYPRPSRYDVCRFFVEGFGCTVHGRKCTFARSPEEAFLWTFLKNHVVDHESFISLIRESKQHDPILEEISEKMLADWGGEFNELCRECFHQTPCRITPKDASHVCDMTLGHRWRPMMVHCLAQSEGKCDFTEIRPLPPVAGLQLCCRDTEYKHRGHNLLECQHAHSEVELAIWRQEASSGWNRRELLWLSQKRRQQQSMDGARPLAQSPTTKLDTFNDSHDRGIQGHVANDSSYQDGLLKEYRESDDQTVDIMAEHVDDVDITHDEDLYVECPEVGTQIKWSFQIKTERLLSHVALLKNEQGGVFSLGQSTHGATCTYAVGKSFVKSGLCYEFNVTFTSFRSGLYEQWVVFDFDTRPVLLQKIKVRVGELSDLKPGGAPETVAPVLERWHKGNRVIIPNFKSKSQEHLQEKYKLRQRKLYTSNTVESPHMVSRQNYRENMHRFLYTEEHVETDVISRLDFRGIITLSDSSASPYKEANVLTCPGELIGTLPFSYTTTQGTPEGVLLKREVETVLVGLVSPGDQRQTVYEALILQNLASETEMHLLLSRNCCSDLGLQKDQIYEVEVQFQLNRLSFWEMHKAIDLLPNLNNVLPEFTNCSVPSHSTKYPQLNGKQQAAMEFILGNVDGQNGVAPLLIYGPFGTGKTFTLASAAKEVVCQSDGRVLICTHTNSSADIYVNRHFHQYFEAGYREVRPLRIKTTGLNATDAITKKYCLLSPDGQCILFPRRCDLDSHRIVITTTSWAKNLHGLNLPKDYFSHIMIDEASQMLECEALMALGLAGPATRVILAGDHMQMGPKLFSVDDSKRSDHTLLNRLFYYYQSQEENVALDSRIIFNENYRSNEEIVKFVSTHFYTGKSVTIRACGDVPAHPKHYPLRFHHVRGECHLHPTHQSWYNFEETESVVKIVKDLLNQWPAKQWGAQKTDGICILSEGWQVQVIRDALWCKRLHGVVVQNLANVQGKQFRVIVMTTVQTRDQLLMSKTSLLEFFNDARVLNTAMTRAQSQVIVVGDAAALCYFGKCSKTWKCYIEHCMKKGGAQPEHLTEEFLRKEVEEIARFHRAELDVDAEEHPPPAGEDQGDQILQQMIKEYAAEHSEESDTESEIESNYASQQHTRRYRQTGLFLQTLSLGRTARYRKLSDHKSGNDKGIVGETFVCTLEDDFQHKTQYKERTFIQKTMEPLDSKAVKIRVLLAKRYGNWLPIWHPESEDIEHVHIDEEMRQKHVFIVQVICWKDNCLFPLGKVVDVLPIGTTMEEGLKVLDARFKRDQLPPHEFPHAEVDDRTIVDLRDLRTFTIDPWEAKRLDDAISIKELQDHYEVGVHITDVVGVLTNSDAHRHENKEAILWPPEEKSHFVSSRSHGTDRCSLSPGKDRIVISLITTVDKKTGLITKRTWQISRINSNRKLTYKEAEDILRKSSGNDLRFKTVEDCIAVAYHFSQARRKERLKDNWAYSQPRDHQTPGRRRSYLMVEELNIMFNHEMSKYLIDSTETKFCTPLRCQKSPEKEMLEKLKTRHQKSGLMQMSANLKSCFCSQLDQDLDQINLNYPEKELREKMMEMSANLKLHLFKPFTVLASVWSDIHQAASDGEYDKMADLIGTDDLYPQLLPVLTQFRGAQSKAYVIRSNSCADANVGHYSLAVESYTQASSPMRRSMDRVLQSLFHSVYSGRCIQYSPQDIDKLCKRFQREDQDTEEREEQEETIKISLSLRKRSMTKLACVVSVQQNKDHFKVSFPFNKGSLPERLPLLYRDLLLDDQPVFDRDDEHQSVKLNWRRRVYIFSASGVLAKQRKLVRNNPCIQVPQKLWHDIAVAVQHQDLTRAANLITSTSREKEPSGGSPESADGIPQTTDAGGESHSEHFTEHCLCLSQGDIVELQLTAELHKGSWVPRVQLLYVNRDFVVCVEHAHRPADCFTKQAERYTKDYYQDINEYVKVWKPLCRMVSASSAVGDSESITIEDVRIVWEKTRQGRLEGGSFSLPMESIKHWNIECNLAQCYLCIKKRNLMMKVTQSDETGDPPAFTWVAHGVVKGCEETGKKSKNKSKKVKFYINHTSMETVPDDVHKGADFSIEIIPKLPPDIRTENAINNTMNANALVQYIALGWQLKEDDFKRIPKWQIMKHDKPLDLPLLNDSQYNAVDHAVNSSFTIIQGPPGTGKTIVGAYIAFWFSKQLEPATDDKDRKEVVLYCGPSNKSVDVVAEYLQRFEDSLKPLRVYSRQTEMQEYPYPGSTLQVSRKSRQERSSPQLRSITLHHRIREDGNPHSQYIKSFDEKIKNGEISEPLSEEDEKQIEKYKEKLNEAREYELKRHDVILCTCTAASSANLTKAISAKLILIDECAMATEPQALIPLVSYKPQKIVLLGDHKQLRPIVKNERAKKMGMSRSLFERCMSSHTYEKAACTLNTQYRMHEDICEFPSYAYYKGKLQTKVECRESVLRINRHSMLRPTRIVFVDIEGREISQFVSTAKGNEKSVANHEESIKATEIAAGLVRQGCINQEDIAILSPYNAQVADIKKRLLKRGLPQITVNTITKSQGSEWRYVILSVVRSCPSKDIQERPARDWLSKHVGFVGDANQINVAITRAQDGLCILGNQKLLACSKAWNQLLQFYTKKNCVVNEQEVCVCRGRGRAGTIF</sequence>
<dbReference type="EMBL" id="JBHFQA010000011">
    <property type="protein sequence ID" value="KAL2090568.1"/>
    <property type="molecule type" value="Genomic_DNA"/>
</dbReference>
<evidence type="ECO:0000256" key="6">
    <source>
        <dbReference type="SAM" id="MobiDB-lite"/>
    </source>
</evidence>
<dbReference type="PANTHER" id="PTHR43788:SF9">
    <property type="entry name" value="HELICASE WITH ZINC FINGER DOMAIN 2"/>
    <property type="match status" value="1"/>
</dbReference>
<dbReference type="PANTHER" id="PTHR43788">
    <property type="entry name" value="DNA2/NAM7 HELICASE FAMILY MEMBER"/>
    <property type="match status" value="1"/>
</dbReference>
<feature type="domain" description="AAA+ ATPase" evidence="7">
    <location>
        <begin position="698"/>
        <end position="866"/>
    </location>
</feature>
<evidence type="ECO:0000259" key="8">
    <source>
        <dbReference type="SMART" id="SM00955"/>
    </source>
</evidence>
<dbReference type="CDD" id="cd18808">
    <property type="entry name" value="SF1_C_Upf1"/>
    <property type="match status" value="2"/>
</dbReference>
<comment type="caution">
    <text evidence="9">The sequence shown here is derived from an EMBL/GenBank/DDBJ whole genome shotgun (WGS) entry which is preliminary data.</text>
</comment>
<evidence type="ECO:0000313" key="9">
    <source>
        <dbReference type="EMBL" id="KAL2090568.1"/>
    </source>
</evidence>
<evidence type="ECO:0000256" key="2">
    <source>
        <dbReference type="ARBA" id="ARBA00022741"/>
    </source>
</evidence>
<feature type="region of interest" description="Disordered" evidence="6">
    <location>
        <begin position="2289"/>
        <end position="2310"/>
    </location>
</feature>
<dbReference type="SMART" id="SM00382">
    <property type="entry name" value="AAA"/>
    <property type="match status" value="2"/>
</dbReference>
<feature type="region of interest" description="Disordered" evidence="6">
    <location>
        <begin position="1889"/>
        <end position="1920"/>
    </location>
</feature>
<evidence type="ECO:0008006" key="11">
    <source>
        <dbReference type="Google" id="ProtNLM"/>
    </source>
</evidence>
<dbReference type="GO" id="GO:0005524">
    <property type="term" value="F:ATP binding"/>
    <property type="evidence" value="ECO:0007669"/>
    <property type="project" value="UniProtKB-KW"/>
</dbReference>
<dbReference type="InterPro" id="IPR041677">
    <property type="entry name" value="DNA2/NAM7_AAA_11"/>
</dbReference>
<dbReference type="InterPro" id="IPR041679">
    <property type="entry name" value="DNA2/NAM7-like_C"/>
</dbReference>
<dbReference type="FunFam" id="3.40.50.300:FF:001313">
    <property type="entry name" value="Helicase with zinc finger domain 2"/>
    <property type="match status" value="1"/>
</dbReference>